<dbReference type="Proteomes" id="UP000305067">
    <property type="component" value="Unassembled WGS sequence"/>
</dbReference>
<evidence type="ECO:0000256" key="1">
    <source>
        <dbReference type="ARBA" id="ARBA00001946"/>
    </source>
</evidence>
<sequence>MSAVHLLRHPLVSTILCQLRQASSSPKQFREAIHQISLILAIESSRDLETKPFNGQSPVAPFTAEIIKPRIGLTPILRAGHGMTDALLSMFPDAPVYHLGLFREKVSLSPVEYYSKLPPSPPVDMIYLLDPLIATGGTAIAAITMITDWGIPLSNIKFLSVLASQPGLDAILQQFPGLEIWVAAIDSELTAEGVITPGLGDTGDRIFNTVKTA</sequence>
<evidence type="ECO:0000313" key="11">
    <source>
        <dbReference type="EMBL" id="TFK99118.1"/>
    </source>
</evidence>
<comment type="cofactor">
    <cofactor evidence="1">
        <name>Mg(2+)</name>
        <dbReference type="ChEBI" id="CHEBI:18420"/>
    </cofactor>
</comment>
<keyword evidence="12" id="KW-1185">Reference proteome</keyword>
<dbReference type="OrthoDB" id="10257085at2759"/>
<dbReference type="PANTHER" id="PTHR32315">
    <property type="entry name" value="ADENINE PHOSPHORIBOSYLTRANSFERASE"/>
    <property type="match status" value="1"/>
</dbReference>
<evidence type="ECO:0000256" key="3">
    <source>
        <dbReference type="ARBA" id="ARBA00009516"/>
    </source>
</evidence>
<keyword evidence="5" id="KW-0021">Allosteric enzyme</keyword>
<dbReference type="EMBL" id="ML178835">
    <property type="protein sequence ID" value="TFK99118.1"/>
    <property type="molecule type" value="Genomic_DNA"/>
</dbReference>
<evidence type="ECO:0000259" key="10">
    <source>
        <dbReference type="Pfam" id="PF14681"/>
    </source>
</evidence>
<dbReference type="CDD" id="cd06223">
    <property type="entry name" value="PRTases_typeI"/>
    <property type="match status" value="1"/>
</dbReference>
<dbReference type="GO" id="GO:0005525">
    <property type="term" value="F:GTP binding"/>
    <property type="evidence" value="ECO:0007669"/>
    <property type="project" value="UniProtKB-KW"/>
</dbReference>
<evidence type="ECO:0000256" key="2">
    <source>
        <dbReference type="ARBA" id="ARBA00005180"/>
    </source>
</evidence>
<dbReference type="NCBIfam" id="NF001097">
    <property type="entry name" value="PRK00129.1"/>
    <property type="match status" value="1"/>
</dbReference>
<feature type="domain" description="Phosphoribosyltransferase" evidence="10">
    <location>
        <begin position="7"/>
        <end position="209"/>
    </location>
</feature>
<name>A0A5C3QG35_9AGAR</name>
<comment type="pathway">
    <text evidence="2">Pyrimidine metabolism; UMP biosynthesis via salvage pathway; UMP from uracil: step 1/1.</text>
</comment>
<accession>A0A5C3QG35</accession>
<proteinExistence type="inferred from homology"/>
<gene>
    <name evidence="11" type="ORF">BDV98DRAFT_571699</name>
</gene>
<dbReference type="STRING" id="1884261.A0A5C3QG35"/>
<evidence type="ECO:0000256" key="6">
    <source>
        <dbReference type="ARBA" id="ARBA00022676"/>
    </source>
</evidence>
<dbReference type="InterPro" id="IPR050054">
    <property type="entry name" value="UPRTase/APRTase"/>
</dbReference>
<evidence type="ECO:0000313" key="12">
    <source>
        <dbReference type="Proteomes" id="UP000305067"/>
    </source>
</evidence>
<dbReference type="GO" id="GO:0004845">
    <property type="term" value="F:uracil phosphoribosyltransferase activity"/>
    <property type="evidence" value="ECO:0007669"/>
    <property type="project" value="UniProtKB-EC"/>
</dbReference>
<protein>
    <recommendedName>
        <fullName evidence="4">uracil phosphoribosyltransferase</fullName>
        <ecNumber evidence="4">2.4.2.9</ecNumber>
    </recommendedName>
</protein>
<reference evidence="11 12" key="1">
    <citation type="journal article" date="2019" name="Nat. Ecol. Evol.">
        <title>Megaphylogeny resolves global patterns of mushroom evolution.</title>
        <authorList>
            <person name="Varga T."/>
            <person name="Krizsan K."/>
            <person name="Foldi C."/>
            <person name="Dima B."/>
            <person name="Sanchez-Garcia M."/>
            <person name="Sanchez-Ramirez S."/>
            <person name="Szollosi G.J."/>
            <person name="Szarkandi J.G."/>
            <person name="Papp V."/>
            <person name="Albert L."/>
            <person name="Andreopoulos W."/>
            <person name="Angelini C."/>
            <person name="Antonin V."/>
            <person name="Barry K.W."/>
            <person name="Bougher N.L."/>
            <person name="Buchanan P."/>
            <person name="Buyck B."/>
            <person name="Bense V."/>
            <person name="Catcheside P."/>
            <person name="Chovatia M."/>
            <person name="Cooper J."/>
            <person name="Damon W."/>
            <person name="Desjardin D."/>
            <person name="Finy P."/>
            <person name="Geml J."/>
            <person name="Haridas S."/>
            <person name="Hughes K."/>
            <person name="Justo A."/>
            <person name="Karasinski D."/>
            <person name="Kautmanova I."/>
            <person name="Kiss B."/>
            <person name="Kocsube S."/>
            <person name="Kotiranta H."/>
            <person name="LaButti K.M."/>
            <person name="Lechner B.E."/>
            <person name="Liimatainen K."/>
            <person name="Lipzen A."/>
            <person name="Lukacs Z."/>
            <person name="Mihaltcheva S."/>
            <person name="Morgado L.N."/>
            <person name="Niskanen T."/>
            <person name="Noordeloos M.E."/>
            <person name="Ohm R.A."/>
            <person name="Ortiz-Santana B."/>
            <person name="Ovrebo C."/>
            <person name="Racz N."/>
            <person name="Riley R."/>
            <person name="Savchenko A."/>
            <person name="Shiryaev A."/>
            <person name="Soop K."/>
            <person name="Spirin V."/>
            <person name="Szebenyi C."/>
            <person name="Tomsovsky M."/>
            <person name="Tulloss R.E."/>
            <person name="Uehling J."/>
            <person name="Grigoriev I.V."/>
            <person name="Vagvolgyi C."/>
            <person name="Papp T."/>
            <person name="Martin F.M."/>
            <person name="Miettinen O."/>
            <person name="Hibbett D.S."/>
            <person name="Nagy L.G."/>
        </authorList>
    </citation>
    <scope>NUCLEOTIDE SEQUENCE [LARGE SCALE GENOMIC DNA]</scope>
    <source>
        <strain evidence="11 12">CBS 309.79</strain>
    </source>
</reference>
<evidence type="ECO:0000256" key="9">
    <source>
        <dbReference type="ARBA" id="ARBA00023134"/>
    </source>
</evidence>
<dbReference type="Gene3D" id="3.40.50.2020">
    <property type="match status" value="1"/>
</dbReference>
<dbReference type="Pfam" id="PF14681">
    <property type="entry name" value="UPRTase"/>
    <property type="match status" value="1"/>
</dbReference>
<dbReference type="InterPro" id="IPR000836">
    <property type="entry name" value="PRTase_dom"/>
</dbReference>
<evidence type="ECO:0000256" key="8">
    <source>
        <dbReference type="ARBA" id="ARBA00022741"/>
    </source>
</evidence>
<keyword evidence="8" id="KW-0547">Nucleotide-binding</keyword>
<keyword evidence="6" id="KW-0328">Glycosyltransferase</keyword>
<keyword evidence="9" id="KW-0342">GTP-binding</keyword>
<evidence type="ECO:0000256" key="7">
    <source>
        <dbReference type="ARBA" id="ARBA00022679"/>
    </source>
</evidence>
<organism evidence="11 12">
    <name type="scientific">Pterulicium gracile</name>
    <dbReference type="NCBI Taxonomy" id="1884261"/>
    <lineage>
        <taxon>Eukaryota</taxon>
        <taxon>Fungi</taxon>
        <taxon>Dikarya</taxon>
        <taxon>Basidiomycota</taxon>
        <taxon>Agaricomycotina</taxon>
        <taxon>Agaricomycetes</taxon>
        <taxon>Agaricomycetidae</taxon>
        <taxon>Agaricales</taxon>
        <taxon>Pleurotineae</taxon>
        <taxon>Pterulaceae</taxon>
        <taxon>Pterulicium</taxon>
    </lineage>
</organism>
<dbReference type="InterPro" id="IPR029057">
    <property type="entry name" value="PRTase-like"/>
</dbReference>
<dbReference type="PANTHER" id="PTHR32315:SF4">
    <property type="entry name" value="URACIL PHOSPHORIBOSYLTRANSFERASE, CHLOROPLASTIC"/>
    <property type="match status" value="1"/>
</dbReference>
<comment type="similarity">
    <text evidence="3">Belongs to the UPRTase family.</text>
</comment>
<keyword evidence="7 11" id="KW-0808">Transferase</keyword>
<evidence type="ECO:0000256" key="5">
    <source>
        <dbReference type="ARBA" id="ARBA00022533"/>
    </source>
</evidence>
<evidence type="ECO:0000256" key="4">
    <source>
        <dbReference type="ARBA" id="ARBA00011894"/>
    </source>
</evidence>
<dbReference type="AlphaFoldDB" id="A0A5C3QG35"/>
<dbReference type="SUPFAM" id="SSF53271">
    <property type="entry name" value="PRTase-like"/>
    <property type="match status" value="1"/>
</dbReference>
<dbReference type="EC" id="2.4.2.9" evidence="4"/>